<evidence type="ECO:0000256" key="2">
    <source>
        <dbReference type="ARBA" id="ARBA00022670"/>
    </source>
</evidence>
<evidence type="ECO:0000256" key="1">
    <source>
        <dbReference type="ARBA" id="ARBA00005860"/>
    </source>
</evidence>
<keyword evidence="6 8" id="KW-0482">Metalloprotease</keyword>
<dbReference type="GO" id="GO:0008233">
    <property type="term" value="F:peptidase activity"/>
    <property type="evidence" value="ECO:0000318"/>
    <property type="project" value="GO_Central"/>
</dbReference>
<evidence type="ECO:0000256" key="10">
    <source>
        <dbReference type="SAM" id="Phobius"/>
    </source>
</evidence>
<dbReference type="Gene3D" id="3.90.132.10">
    <property type="entry name" value="Leishmanolysin , domain 2"/>
    <property type="match status" value="1"/>
</dbReference>
<reference evidence="11" key="1">
    <citation type="submission" date="2006-10" db="EMBL/GenBank/DDBJ databases">
        <authorList>
            <person name="Amadeo P."/>
            <person name="Zhao Q."/>
            <person name="Wortman J."/>
            <person name="Fraser-Liggett C."/>
            <person name="Carlton J."/>
        </authorList>
    </citation>
    <scope>NUCLEOTIDE SEQUENCE</scope>
    <source>
        <strain evidence="11">G3</strain>
    </source>
</reference>
<dbReference type="PANTHER" id="PTHR10942:SF0">
    <property type="entry name" value="LEISHMANOLYSIN-LIKE PEPTIDASE"/>
    <property type="match status" value="1"/>
</dbReference>
<feature type="compositionally biased region" description="Basic and acidic residues" evidence="9">
    <location>
        <begin position="366"/>
        <end position="377"/>
    </location>
</feature>
<feature type="region of interest" description="Disordered" evidence="9">
    <location>
        <begin position="366"/>
        <end position="397"/>
    </location>
</feature>
<dbReference type="SUPFAM" id="SSF55486">
    <property type="entry name" value="Metalloproteases ('zincins'), catalytic domain"/>
    <property type="match status" value="1"/>
</dbReference>
<feature type="transmembrane region" description="Helical" evidence="10">
    <location>
        <begin position="560"/>
        <end position="580"/>
    </location>
</feature>
<dbReference type="FunFam" id="3.10.170.20:FF:000003">
    <property type="entry name" value="GP63-like"/>
    <property type="match status" value="1"/>
</dbReference>
<evidence type="ECO:0000256" key="6">
    <source>
        <dbReference type="ARBA" id="ARBA00023049"/>
    </source>
</evidence>
<comment type="cofactor">
    <cofactor evidence="8">
        <name>Zn(2+)</name>
        <dbReference type="ChEBI" id="CHEBI:29105"/>
    </cofactor>
    <text evidence="8">Binds 1 zinc ion per subunit.</text>
</comment>
<dbReference type="GO" id="GO:0046872">
    <property type="term" value="F:metal ion binding"/>
    <property type="evidence" value="ECO:0007669"/>
    <property type="project" value="UniProtKB-KW"/>
</dbReference>
<evidence type="ECO:0000256" key="7">
    <source>
        <dbReference type="PIRSR" id="PIRSR601577-1"/>
    </source>
</evidence>
<dbReference type="GO" id="GO:0006508">
    <property type="term" value="P:proteolysis"/>
    <property type="evidence" value="ECO:0007669"/>
    <property type="project" value="UniProtKB-KW"/>
</dbReference>
<evidence type="ECO:0000256" key="5">
    <source>
        <dbReference type="ARBA" id="ARBA00022833"/>
    </source>
</evidence>
<evidence type="ECO:0000313" key="11">
    <source>
        <dbReference type="EMBL" id="EAY05313.1"/>
    </source>
</evidence>
<gene>
    <name evidence="11" type="ORF">TVAG_337050</name>
</gene>
<dbReference type="Gene3D" id="3.10.170.20">
    <property type="match status" value="1"/>
</dbReference>
<comment type="similarity">
    <text evidence="1">Belongs to the peptidase M8 family.</text>
</comment>
<evidence type="ECO:0000256" key="4">
    <source>
        <dbReference type="ARBA" id="ARBA00022801"/>
    </source>
</evidence>
<keyword evidence="10" id="KW-0472">Membrane</keyword>
<feature type="active site" evidence="7">
    <location>
        <position position="165"/>
    </location>
</feature>
<name>A2EPX5_TRIV3</name>
<dbReference type="AlphaFoldDB" id="A2EPX5"/>
<feature type="compositionally biased region" description="Polar residues" evidence="9">
    <location>
        <begin position="387"/>
        <end position="397"/>
    </location>
</feature>
<accession>A2EPX5</accession>
<feature type="binding site" evidence="8">
    <location>
        <position position="168"/>
    </location>
    <ligand>
        <name>Zn(2+)</name>
        <dbReference type="ChEBI" id="CHEBI:29105"/>
        <note>catalytic</note>
    </ligand>
</feature>
<dbReference type="EMBL" id="DS113452">
    <property type="protein sequence ID" value="EAY05313.1"/>
    <property type="molecule type" value="Genomic_DNA"/>
</dbReference>
<keyword evidence="3 8" id="KW-0479">Metal-binding</keyword>
<feature type="binding site" evidence="8">
    <location>
        <position position="244"/>
    </location>
    <ligand>
        <name>Zn(2+)</name>
        <dbReference type="ChEBI" id="CHEBI:29105"/>
        <note>catalytic</note>
    </ligand>
</feature>
<dbReference type="GO" id="GO:0007155">
    <property type="term" value="P:cell adhesion"/>
    <property type="evidence" value="ECO:0007669"/>
    <property type="project" value="InterPro"/>
</dbReference>
<dbReference type="RefSeq" id="XP_001317536.1">
    <property type="nucleotide sequence ID" value="XM_001317501.1"/>
</dbReference>
<keyword evidence="12" id="KW-1185">Reference proteome</keyword>
<keyword evidence="2" id="KW-0645">Protease</keyword>
<evidence type="ECO:0000256" key="9">
    <source>
        <dbReference type="SAM" id="MobiDB-lite"/>
    </source>
</evidence>
<dbReference type="SMR" id="A2EPX5"/>
<protein>
    <submittedName>
        <fullName evidence="11">GP63-like</fullName>
    </submittedName>
</protein>
<feature type="binding site" evidence="8">
    <location>
        <position position="164"/>
    </location>
    <ligand>
        <name>Zn(2+)</name>
        <dbReference type="ChEBI" id="CHEBI:29105"/>
        <note>catalytic</note>
    </ligand>
</feature>
<dbReference type="FunFam" id="3.90.132.10:FF:000014">
    <property type="entry name" value="GP63-like"/>
    <property type="match status" value="1"/>
</dbReference>
<dbReference type="KEGG" id="tva:4763179"/>
<proteinExistence type="inferred from homology"/>
<dbReference type="GO" id="GO:0005737">
    <property type="term" value="C:cytoplasm"/>
    <property type="evidence" value="ECO:0000318"/>
    <property type="project" value="GO_Central"/>
</dbReference>
<dbReference type="VEuPathDB" id="TrichDB:TVAGG3_0359530"/>
<sequence>MPLLTERDIDRNPIVIEYDISQLLVDDDIFRCIDDEQVINWRYANDYKCDKHDILTDEKLSALYNTIQNLTNYFTTIIRVNHQRHNYNAYNDYSNAIRIKENNNTVSSDHKITILVRPFEDETIAITKNVQFHRNGRPLQSILILNPRVIPYQTNRYFFLLLFHEIVHALGLNEDCFPKWVDRKTGFPYETHPIVNITYPEYKNKVFYELCTPKAREVFRRRSNSQTGCLPMEENGETRDRRVHVKGTIFRQDVLAQMVTYDAVVSEVTLAVIEDMGFYSVEWTMAEPMPWGTVEFNANEDFFKKPSWKHIPDQFKFQSGFDTVSIDLRSYGKHKSKEFDEESDEFNLTSYGNLYLPIEGDKMNSKKSEIDSEKDNSANKNNFKNNQSQIDNTTNNSQPLKLKFNVTRYPSHDYLPLLRPTKFCKFSEWAFNVIIKGEKKVMCLSSSYNLSHITFSYGGVHICKSNETFVIDSRRIVICPDALYLKKIADFINQNPRNYGHIPLPQDQLVPDKYNYQAPLHDDVPNPVKFAQDLDSANKKKNAPPPTEVRIKRNNNIKNYAGFVVLVIVVGAGFLGILYLTGKEQYSHAPVALQLPLKQKPLYV</sequence>
<evidence type="ECO:0000256" key="8">
    <source>
        <dbReference type="PIRSR" id="PIRSR601577-2"/>
    </source>
</evidence>
<dbReference type="VEuPathDB" id="TrichDB:TVAG_337050"/>
<dbReference type="PRINTS" id="PR00782">
    <property type="entry name" value="LSHMANOLYSIN"/>
</dbReference>
<dbReference type="GO" id="GO:0004222">
    <property type="term" value="F:metalloendopeptidase activity"/>
    <property type="evidence" value="ECO:0007669"/>
    <property type="project" value="InterPro"/>
</dbReference>
<evidence type="ECO:0000313" key="12">
    <source>
        <dbReference type="Proteomes" id="UP000001542"/>
    </source>
</evidence>
<dbReference type="PANTHER" id="PTHR10942">
    <property type="entry name" value="LEISHMANOLYSIN-LIKE PEPTIDASE"/>
    <property type="match status" value="1"/>
</dbReference>
<keyword evidence="10" id="KW-0812">Transmembrane</keyword>
<organism evidence="11 12">
    <name type="scientific">Trichomonas vaginalis (strain ATCC PRA-98 / G3)</name>
    <dbReference type="NCBI Taxonomy" id="412133"/>
    <lineage>
        <taxon>Eukaryota</taxon>
        <taxon>Metamonada</taxon>
        <taxon>Parabasalia</taxon>
        <taxon>Trichomonadida</taxon>
        <taxon>Trichomonadidae</taxon>
        <taxon>Trichomonas</taxon>
    </lineage>
</organism>
<reference evidence="11" key="2">
    <citation type="journal article" date="2007" name="Science">
        <title>Draft genome sequence of the sexually transmitted pathogen Trichomonas vaginalis.</title>
        <authorList>
            <person name="Carlton J.M."/>
            <person name="Hirt R.P."/>
            <person name="Silva J.C."/>
            <person name="Delcher A.L."/>
            <person name="Schatz M."/>
            <person name="Zhao Q."/>
            <person name="Wortman J.R."/>
            <person name="Bidwell S.L."/>
            <person name="Alsmark U.C.M."/>
            <person name="Besteiro S."/>
            <person name="Sicheritz-Ponten T."/>
            <person name="Noel C.J."/>
            <person name="Dacks J.B."/>
            <person name="Foster P.G."/>
            <person name="Simillion C."/>
            <person name="Van de Peer Y."/>
            <person name="Miranda-Saavedra D."/>
            <person name="Barton G.J."/>
            <person name="Westrop G.D."/>
            <person name="Mueller S."/>
            <person name="Dessi D."/>
            <person name="Fiori P.L."/>
            <person name="Ren Q."/>
            <person name="Paulsen I."/>
            <person name="Zhang H."/>
            <person name="Bastida-Corcuera F.D."/>
            <person name="Simoes-Barbosa A."/>
            <person name="Brown M.T."/>
            <person name="Hayes R.D."/>
            <person name="Mukherjee M."/>
            <person name="Okumura C.Y."/>
            <person name="Schneider R."/>
            <person name="Smith A.J."/>
            <person name="Vanacova S."/>
            <person name="Villalvazo M."/>
            <person name="Haas B.J."/>
            <person name="Pertea M."/>
            <person name="Feldblyum T.V."/>
            <person name="Utterback T.R."/>
            <person name="Shu C.L."/>
            <person name="Osoegawa K."/>
            <person name="de Jong P.J."/>
            <person name="Hrdy I."/>
            <person name="Horvathova L."/>
            <person name="Zubacova Z."/>
            <person name="Dolezal P."/>
            <person name="Malik S.B."/>
            <person name="Logsdon J.M. Jr."/>
            <person name="Henze K."/>
            <person name="Gupta A."/>
            <person name="Wang C.C."/>
            <person name="Dunne R.L."/>
            <person name="Upcroft J.A."/>
            <person name="Upcroft P."/>
            <person name="White O."/>
            <person name="Salzberg S.L."/>
            <person name="Tang P."/>
            <person name="Chiu C.-H."/>
            <person name="Lee Y.-S."/>
            <person name="Embley T.M."/>
            <person name="Coombs G.H."/>
            <person name="Mottram J.C."/>
            <person name="Tachezy J."/>
            <person name="Fraser-Liggett C.M."/>
            <person name="Johnson P.J."/>
        </authorList>
    </citation>
    <scope>NUCLEOTIDE SEQUENCE [LARGE SCALE GENOMIC DNA]</scope>
    <source>
        <strain evidence="11">G3</strain>
    </source>
</reference>
<dbReference type="Pfam" id="PF01457">
    <property type="entry name" value="Peptidase_M8"/>
    <property type="match status" value="1"/>
</dbReference>
<keyword evidence="5 8" id="KW-0862">Zinc</keyword>
<dbReference type="Proteomes" id="UP000001542">
    <property type="component" value="Unassembled WGS sequence"/>
</dbReference>
<dbReference type="InParanoid" id="A2EPX5"/>
<evidence type="ECO:0000256" key="3">
    <source>
        <dbReference type="ARBA" id="ARBA00022723"/>
    </source>
</evidence>
<keyword evidence="4" id="KW-0378">Hydrolase</keyword>
<dbReference type="InterPro" id="IPR001577">
    <property type="entry name" value="Peptidase_M8"/>
</dbReference>
<dbReference type="GO" id="GO:0016020">
    <property type="term" value="C:membrane"/>
    <property type="evidence" value="ECO:0007669"/>
    <property type="project" value="InterPro"/>
</dbReference>
<dbReference type="OrthoDB" id="262619at2759"/>
<keyword evidence="10" id="KW-1133">Transmembrane helix</keyword>